<dbReference type="PANTHER" id="PTHR30619">
    <property type="entry name" value="DNA INTERNALIZATION/COMPETENCE PROTEIN COMEC/REC2"/>
    <property type="match status" value="1"/>
</dbReference>
<dbReference type="InterPro" id="IPR052159">
    <property type="entry name" value="Competence_DNA_uptake"/>
</dbReference>
<reference evidence="2 3" key="1">
    <citation type="submission" date="2018-04" db="EMBL/GenBank/DDBJ databases">
        <title>Active sludge and wastewater microbial communities from Klosterneuburg, Austria.</title>
        <authorList>
            <person name="Wagner M."/>
        </authorList>
    </citation>
    <scope>NUCLEOTIDE SEQUENCE [LARGE SCALE GENOMIC DNA]</scope>
    <source>
        <strain evidence="2 3">Nm49</strain>
    </source>
</reference>
<feature type="domain" description="Metallo-beta-lactamase" evidence="1">
    <location>
        <begin position="11"/>
        <end position="190"/>
    </location>
</feature>
<dbReference type="InterPro" id="IPR036866">
    <property type="entry name" value="RibonucZ/Hydroxyglut_hydro"/>
</dbReference>
<sequence>MKLQIFDVEHGACALLTADNNTRLMIDCGHNALSNWKPGTYLKSHGILDLDMLAITNYDEDHASGANDLFDNINVKWLSRNPSVSKKIINILKSEDGKGPGIERLFDEIENTFTGNALSPEPYFEGLITRKLFYNSYPAFDDENNLSMAIFLKCHNTGVMFTGDLEKAGFSTLLRNEEFRKALGETNVYIASHHGRESGCSDEVAALLKNVYYVVISDKGYTYDTQETNPFYRNLAKGGIFRSEEKRFVLTTRNDGCINFKFTPDSWCPY</sequence>
<evidence type="ECO:0000259" key="1">
    <source>
        <dbReference type="Pfam" id="PF00753"/>
    </source>
</evidence>
<dbReference type="AlphaFoldDB" id="A0A2T5HXY6"/>
<comment type="caution">
    <text evidence="2">The sequence shown here is derived from an EMBL/GenBank/DDBJ whole genome shotgun (WGS) entry which is preliminary data.</text>
</comment>
<dbReference type="SUPFAM" id="SSF56281">
    <property type="entry name" value="Metallo-hydrolase/oxidoreductase"/>
    <property type="match status" value="1"/>
</dbReference>
<evidence type="ECO:0000313" key="3">
    <source>
        <dbReference type="Proteomes" id="UP000244128"/>
    </source>
</evidence>
<gene>
    <name evidence="2" type="ORF">C8R26_11747</name>
</gene>
<organism evidence="2 3">
    <name type="scientific">Nitrosomonas oligotropha</name>
    <dbReference type="NCBI Taxonomy" id="42354"/>
    <lineage>
        <taxon>Bacteria</taxon>
        <taxon>Pseudomonadati</taxon>
        <taxon>Pseudomonadota</taxon>
        <taxon>Betaproteobacteria</taxon>
        <taxon>Nitrosomonadales</taxon>
        <taxon>Nitrosomonadaceae</taxon>
        <taxon>Nitrosomonas</taxon>
    </lineage>
</organism>
<dbReference type="InterPro" id="IPR001279">
    <property type="entry name" value="Metallo-B-lactamas"/>
</dbReference>
<name>A0A2T5HXY6_9PROT</name>
<dbReference type="RefSeq" id="WP_107803710.1">
    <property type="nucleotide sequence ID" value="NZ_QAOI01000017.1"/>
</dbReference>
<protein>
    <submittedName>
        <fullName evidence="2">Beta-lactamase superfamily II metal-dependent hydrolase</fullName>
    </submittedName>
</protein>
<dbReference type="Gene3D" id="3.60.15.10">
    <property type="entry name" value="Ribonuclease Z/Hydroxyacylglutathione hydrolase-like"/>
    <property type="match status" value="1"/>
</dbReference>
<dbReference type="Proteomes" id="UP000244128">
    <property type="component" value="Unassembled WGS sequence"/>
</dbReference>
<dbReference type="GO" id="GO:0016787">
    <property type="term" value="F:hydrolase activity"/>
    <property type="evidence" value="ECO:0007669"/>
    <property type="project" value="UniProtKB-KW"/>
</dbReference>
<evidence type="ECO:0000313" key="2">
    <source>
        <dbReference type="EMBL" id="PTQ76454.1"/>
    </source>
</evidence>
<accession>A0A2T5HXY6</accession>
<dbReference type="PANTHER" id="PTHR30619:SF1">
    <property type="entry name" value="RECOMBINATION PROTEIN 2"/>
    <property type="match status" value="1"/>
</dbReference>
<proteinExistence type="predicted"/>
<dbReference type="EMBL" id="QAOI01000017">
    <property type="protein sequence ID" value="PTQ76454.1"/>
    <property type="molecule type" value="Genomic_DNA"/>
</dbReference>
<dbReference type="Pfam" id="PF00753">
    <property type="entry name" value="Lactamase_B"/>
    <property type="match status" value="1"/>
</dbReference>
<keyword evidence="2" id="KW-0378">Hydrolase</keyword>